<comment type="similarity">
    <text evidence="2">Belongs to the PET117 family.</text>
</comment>
<dbReference type="OrthoDB" id="76305at2759"/>
<name>A0A0D1E5W5_MYCMD</name>
<evidence type="ECO:0000256" key="5">
    <source>
        <dbReference type="SAM" id="MobiDB-lite"/>
    </source>
</evidence>
<dbReference type="PANTHER" id="PTHR28163">
    <property type="entry name" value="PROTEIN PET117 HOMOLOG, MITOCHONDRIAL"/>
    <property type="match status" value="1"/>
</dbReference>
<evidence type="ECO:0000256" key="1">
    <source>
        <dbReference type="ARBA" id="ARBA00004173"/>
    </source>
</evidence>
<feature type="region of interest" description="Disordered" evidence="5">
    <location>
        <begin position="497"/>
        <end position="519"/>
    </location>
</feature>
<dbReference type="VEuPathDB" id="FungiDB:UMAG_12118"/>
<evidence type="ECO:0000256" key="3">
    <source>
        <dbReference type="ARBA" id="ARBA00022946"/>
    </source>
</evidence>
<dbReference type="GO" id="GO:0005739">
    <property type="term" value="C:mitochondrion"/>
    <property type="evidence" value="ECO:0000318"/>
    <property type="project" value="GO_Central"/>
</dbReference>
<evidence type="ECO:0000313" key="8">
    <source>
        <dbReference type="Proteomes" id="UP000000561"/>
    </source>
</evidence>
<proteinExistence type="inferred from homology"/>
<dbReference type="KEGG" id="uma:UMAG_12118"/>
<dbReference type="PANTHER" id="PTHR28163:SF1">
    <property type="entry name" value="PROTEIN PET117 HOMOLOG, MITOCHONDRIAL"/>
    <property type="match status" value="1"/>
</dbReference>
<keyword evidence="3" id="KW-0809">Transit peptide</keyword>
<keyword evidence="6" id="KW-0732">Signal</keyword>
<feature type="compositionally biased region" description="Polar residues" evidence="5">
    <location>
        <begin position="497"/>
        <end position="507"/>
    </location>
</feature>
<evidence type="ECO:0000256" key="6">
    <source>
        <dbReference type="SAM" id="SignalP"/>
    </source>
</evidence>
<feature type="compositionally biased region" description="Basic and acidic residues" evidence="5">
    <location>
        <begin position="265"/>
        <end position="281"/>
    </location>
</feature>
<evidence type="ECO:0000256" key="2">
    <source>
        <dbReference type="ARBA" id="ARBA00008197"/>
    </source>
</evidence>
<dbReference type="Proteomes" id="UP000000561">
    <property type="component" value="Chromosome 2"/>
</dbReference>
<gene>
    <name evidence="7" type="ORF">UMAG_12118</name>
</gene>
<dbReference type="InParanoid" id="A0A0D1E5W5"/>
<dbReference type="Pfam" id="PF15786">
    <property type="entry name" value="PET117"/>
    <property type="match status" value="1"/>
</dbReference>
<feature type="region of interest" description="Disordered" evidence="5">
    <location>
        <begin position="265"/>
        <end position="335"/>
    </location>
</feature>
<keyword evidence="4" id="KW-0496">Mitochondrion</keyword>
<feature type="signal peptide" evidence="6">
    <location>
        <begin position="1"/>
        <end position="22"/>
    </location>
</feature>
<dbReference type="STRING" id="237631.A0A0D1E5W5"/>
<dbReference type="AlphaFoldDB" id="A0A0D1E5W5"/>
<keyword evidence="8" id="KW-1185">Reference proteome</keyword>
<evidence type="ECO:0000256" key="4">
    <source>
        <dbReference type="ARBA" id="ARBA00023128"/>
    </source>
</evidence>
<feature type="compositionally biased region" description="Acidic residues" evidence="5">
    <location>
        <begin position="321"/>
        <end position="331"/>
    </location>
</feature>
<dbReference type="EMBL" id="CM003141">
    <property type="protein sequence ID" value="KIS71021.1"/>
    <property type="molecule type" value="Genomic_DNA"/>
</dbReference>
<dbReference type="InterPro" id="IPR031568">
    <property type="entry name" value="Pet117"/>
</dbReference>
<reference evidence="7 8" key="1">
    <citation type="journal article" date="2006" name="Nature">
        <title>Insights from the genome of the biotrophic fungal plant pathogen Ustilago maydis.</title>
        <authorList>
            <person name="Kamper J."/>
            <person name="Kahmann R."/>
            <person name="Bolker M."/>
            <person name="Ma L.J."/>
            <person name="Brefort T."/>
            <person name="Saville B.J."/>
            <person name="Banuett F."/>
            <person name="Kronstad J.W."/>
            <person name="Gold S.E."/>
            <person name="Muller O."/>
            <person name="Perlin M.H."/>
            <person name="Wosten H.A."/>
            <person name="de Vries R."/>
            <person name="Ruiz-Herrera J."/>
            <person name="Reynaga-Pena C.G."/>
            <person name="Snetselaar K."/>
            <person name="McCann M."/>
            <person name="Perez-Martin J."/>
            <person name="Feldbrugge M."/>
            <person name="Basse C.W."/>
            <person name="Steinberg G."/>
            <person name="Ibeas J.I."/>
            <person name="Holloman W."/>
            <person name="Guzman P."/>
            <person name="Farman M."/>
            <person name="Stajich J.E."/>
            <person name="Sentandreu R."/>
            <person name="Gonzalez-Prieto J.M."/>
            <person name="Kennell J.C."/>
            <person name="Molina L."/>
            <person name="Schirawski J."/>
            <person name="Mendoza-Mendoza A."/>
            <person name="Greilinger D."/>
            <person name="Munch K."/>
            <person name="Rossel N."/>
            <person name="Scherer M."/>
            <person name="Vranes M."/>
            <person name="Ladendorf O."/>
            <person name="Vincon V."/>
            <person name="Fuchs U."/>
            <person name="Sandrock B."/>
            <person name="Meng S."/>
            <person name="Ho E.C."/>
            <person name="Cahill M.J."/>
            <person name="Boyce K.J."/>
            <person name="Klose J."/>
            <person name="Klosterman S.J."/>
            <person name="Deelstra H.J."/>
            <person name="Ortiz-Castellanos L."/>
            <person name="Li W."/>
            <person name="Sanchez-Alonso P."/>
            <person name="Schreier P.H."/>
            <person name="Hauser-Hahn I."/>
            <person name="Vaupel M."/>
            <person name="Koopmann E."/>
            <person name="Friedrich G."/>
            <person name="Voss H."/>
            <person name="Schluter T."/>
            <person name="Margolis J."/>
            <person name="Platt D."/>
            <person name="Swimmer C."/>
            <person name="Gnirke A."/>
            <person name="Chen F."/>
            <person name="Vysotskaia V."/>
            <person name="Mannhaupt G."/>
            <person name="Guldener U."/>
            <person name="Munsterkotter M."/>
            <person name="Haase D."/>
            <person name="Oesterheld M."/>
            <person name="Mewes H.W."/>
            <person name="Mauceli E.W."/>
            <person name="DeCaprio D."/>
            <person name="Wade C.M."/>
            <person name="Butler J."/>
            <person name="Young S."/>
            <person name="Jaffe D.B."/>
            <person name="Calvo S."/>
            <person name="Nusbaum C."/>
            <person name="Galagan J."/>
            <person name="Birren B.W."/>
        </authorList>
    </citation>
    <scope>NUCLEOTIDE SEQUENCE [LARGE SCALE GENOMIC DNA]</scope>
    <source>
        <strain evidence="8">DSM 14603 / FGSC 9021 / UM521</strain>
    </source>
</reference>
<comment type="subcellular location">
    <subcellularLocation>
        <location evidence="1">Mitochondrion</location>
    </subcellularLocation>
</comment>
<dbReference type="GeneID" id="23567879"/>
<organism evidence="7 8">
    <name type="scientific">Mycosarcoma maydis</name>
    <name type="common">Corn smut fungus</name>
    <name type="synonym">Ustilago maydis</name>
    <dbReference type="NCBI Taxonomy" id="5270"/>
    <lineage>
        <taxon>Eukaryota</taxon>
        <taxon>Fungi</taxon>
        <taxon>Dikarya</taxon>
        <taxon>Basidiomycota</taxon>
        <taxon>Ustilaginomycotina</taxon>
        <taxon>Ustilaginomycetes</taxon>
        <taxon>Ustilaginales</taxon>
        <taxon>Ustilaginaceae</taxon>
        <taxon>Mycosarcoma</taxon>
    </lineage>
</organism>
<sequence length="553" mass="61685">MSRPAKFTLAASVLVSGLTVWGVHYMQEREREVMYRGVERDEARQEEKKRKRLLDLQINQEKEAAPHRLSHLHSTDLSLPLTMSFSTSTGAQLNAVAIPLTTILVNGQQHGSAHDHAAAPPCMLVKEIIRTRASPARSSVSVLSTSPSLPSLAKISRASAPGHIDIPDCSSLDTLITSPYVSPTFSASLIAIRDGVPGRGATHNVPQGAITNSPASSLESMWPWIESAVDETEAKVKGEVMVFRKIWASLIEAIHKLRLSNNKIKTDNEQRRDQIAQREQAEEPEEPEEPMHGDSEWDDELLDDAIPNQQARRDVDAGLGADDDDDDEDTADSIHDHEHRFGARRYVCLDVNGDWTRTLDRELIRQGTVTDFDRAQEWLRRVGREHHASRVERDEGRASFNVGDRSHDAEARSSERVFARAVDCTCHVRTHCVCYRVDVSAVRQNLGMHTRPANHGQPFNGLTFRPRCIDHQNPFASAHASVPKQLNTLGYSYARHVQSSVGSSSQPRPRPHPMRRATEGLPCDSMFFVIQNEAECDDNMDDADQPARRKGKG</sequence>
<accession>A0A0D1E5W5</accession>
<dbReference type="RefSeq" id="XP_011387485.1">
    <property type="nucleotide sequence ID" value="XM_011389183.1"/>
</dbReference>
<protein>
    <submittedName>
        <fullName evidence="7">Uncharacterized protein</fullName>
    </submittedName>
</protein>
<feature type="chain" id="PRO_5002229617" evidence="6">
    <location>
        <begin position="23"/>
        <end position="553"/>
    </location>
</feature>
<evidence type="ECO:0000313" key="7">
    <source>
        <dbReference type="EMBL" id="KIS71021.1"/>
    </source>
</evidence>
<dbReference type="GO" id="GO:0033617">
    <property type="term" value="P:mitochondrial respiratory chain complex IV assembly"/>
    <property type="evidence" value="ECO:0000318"/>
    <property type="project" value="GO_Central"/>
</dbReference>